<gene>
    <name evidence="8" type="ORF">SAMN05216360_107277</name>
</gene>
<evidence type="ECO:0000256" key="5">
    <source>
        <dbReference type="ARBA" id="ARBA00022982"/>
    </source>
</evidence>
<keyword evidence="6" id="KW-0472">Membrane</keyword>
<organism evidence="8 9">
    <name type="scientific">Methylobacterium phyllostachyos</name>
    <dbReference type="NCBI Taxonomy" id="582672"/>
    <lineage>
        <taxon>Bacteria</taxon>
        <taxon>Pseudomonadati</taxon>
        <taxon>Pseudomonadota</taxon>
        <taxon>Alphaproteobacteria</taxon>
        <taxon>Hyphomicrobiales</taxon>
        <taxon>Methylobacteriaceae</taxon>
        <taxon>Methylobacterium</taxon>
    </lineage>
</organism>
<dbReference type="InterPro" id="IPR006885">
    <property type="entry name" value="NADH_UbQ_FeS_4_mit-like"/>
</dbReference>
<evidence type="ECO:0000313" key="9">
    <source>
        <dbReference type="Proteomes" id="UP000198704"/>
    </source>
</evidence>
<proteinExistence type="predicted"/>
<keyword evidence="3" id="KW-0679">Respiratory chain</keyword>
<dbReference type="STRING" id="582672.SAMN05216360_107277"/>
<dbReference type="Pfam" id="PF04800">
    <property type="entry name" value="NDUS4"/>
    <property type="match status" value="1"/>
</dbReference>
<keyword evidence="2" id="KW-0813">Transport</keyword>
<dbReference type="RefSeq" id="WP_091716501.1">
    <property type="nucleotide sequence ID" value="NZ_FNHS01000007.1"/>
</dbReference>
<accession>A0A1H0AN82</accession>
<evidence type="ECO:0000256" key="4">
    <source>
        <dbReference type="ARBA" id="ARBA00022946"/>
    </source>
</evidence>
<evidence type="ECO:0000256" key="2">
    <source>
        <dbReference type="ARBA" id="ARBA00022448"/>
    </source>
</evidence>
<evidence type="ECO:0000256" key="7">
    <source>
        <dbReference type="SAM" id="MobiDB-lite"/>
    </source>
</evidence>
<dbReference type="InterPro" id="IPR038532">
    <property type="entry name" value="NDUFS4-like_sf"/>
</dbReference>
<keyword evidence="4" id="KW-0809">Transit peptide</keyword>
<sequence length="260" mass="28456">MQDRNGHREIGHREIGLREIGLGHNGPPLGIVAASWLAGRQALIHRRKRPVETAGRAREGDWVLTFERESPPEIEPLMGWTGGSDPLATEVELTFPTRAGAIAYAERQGLDYRAEPEAMSPIGPRPVAPPVPTWRPGRRRPPRGEPPRGSAQTLHRDGPRMPDLERALVNPAAVFDSPAAVLGHPWLHRTCKQEILRRWAWDEYLKEVAAAEGMAEGEPSRLDAVKAALLALGESWRPHPAAPAAAVPVIAETDLERAAA</sequence>
<dbReference type="EMBL" id="FNHS01000007">
    <property type="protein sequence ID" value="SDN35000.1"/>
    <property type="molecule type" value="Genomic_DNA"/>
</dbReference>
<reference evidence="9" key="1">
    <citation type="submission" date="2016-10" db="EMBL/GenBank/DDBJ databases">
        <authorList>
            <person name="Varghese N."/>
            <person name="Submissions S."/>
        </authorList>
    </citation>
    <scope>NUCLEOTIDE SEQUENCE [LARGE SCALE GENOMIC DNA]</scope>
    <source>
        <strain evidence="9">BL47</strain>
    </source>
</reference>
<dbReference type="GO" id="GO:0022900">
    <property type="term" value="P:electron transport chain"/>
    <property type="evidence" value="ECO:0007669"/>
    <property type="project" value="InterPro"/>
</dbReference>
<keyword evidence="9" id="KW-1185">Reference proteome</keyword>
<keyword evidence="5" id="KW-0249">Electron transport</keyword>
<feature type="compositionally biased region" description="Pro residues" evidence="7">
    <location>
        <begin position="123"/>
        <end position="133"/>
    </location>
</feature>
<dbReference type="OrthoDB" id="7267013at2"/>
<evidence type="ECO:0000256" key="6">
    <source>
        <dbReference type="ARBA" id="ARBA00023136"/>
    </source>
</evidence>
<evidence type="ECO:0000256" key="1">
    <source>
        <dbReference type="ARBA" id="ARBA00004370"/>
    </source>
</evidence>
<dbReference type="GO" id="GO:0016020">
    <property type="term" value="C:membrane"/>
    <property type="evidence" value="ECO:0007669"/>
    <property type="project" value="UniProtKB-SubCell"/>
</dbReference>
<name>A0A1H0AN82_9HYPH</name>
<protein>
    <submittedName>
        <fullName evidence="8">ETC complex I subunit conserved region</fullName>
    </submittedName>
</protein>
<evidence type="ECO:0000256" key="3">
    <source>
        <dbReference type="ARBA" id="ARBA00022660"/>
    </source>
</evidence>
<comment type="subcellular location">
    <subcellularLocation>
        <location evidence="1">Membrane</location>
    </subcellularLocation>
</comment>
<dbReference type="AlphaFoldDB" id="A0A1H0AN82"/>
<dbReference type="Gene3D" id="3.30.160.190">
    <property type="entry name" value="atu1810 like domain"/>
    <property type="match status" value="1"/>
</dbReference>
<dbReference type="Proteomes" id="UP000198704">
    <property type="component" value="Unassembled WGS sequence"/>
</dbReference>
<evidence type="ECO:0000313" key="8">
    <source>
        <dbReference type="EMBL" id="SDN35000.1"/>
    </source>
</evidence>
<feature type="region of interest" description="Disordered" evidence="7">
    <location>
        <begin position="116"/>
        <end position="162"/>
    </location>
</feature>